<keyword evidence="2" id="KW-1133">Transmembrane helix</keyword>
<dbReference type="RefSeq" id="WP_231489108.1">
    <property type="nucleotide sequence ID" value="NZ_BAAAZO010000002.1"/>
</dbReference>
<dbReference type="Proteomes" id="UP001501074">
    <property type="component" value="Unassembled WGS sequence"/>
</dbReference>
<name>A0ABP6ZA44_9ACTN</name>
<proteinExistence type="predicted"/>
<protein>
    <submittedName>
        <fullName evidence="3">Uncharacterized protein</fullName>
    </submittedName>
</protein>
<keyword evidence="2" id="KW-0472">Membrane</keyword>
<reference evidence="4" key="1">
    <citation type="journal article" date="2019" name="Int. J. Syst. Evol. Microbiol.">
        <title>The Global Catalogue of Microorganisms (GCM) 10K type strain sequencing project: providing services to taxonomists for standard genome sequencing and annotation.</title>
        <authorList>
            <consortium name="The Broad Institute Genomics Platform"/>
            <consortium name="The Broad Institute Genome Sequencing Center for Infectious Disease"/>
            <person name="Wu L."/>
            <person name="Ma J."/>
        </authorList>
    </citation>
    <scope>NUCLEOTIDE SEQUENCE [LARGE SCALE GENOMIC DNA]</scope>
    <source>
        <strain evidence="4">JCM 16902</strain>
    </source>
</reference>
<dbReference type="EMBL" id="BAAAZO010000002">
    <property type="protein sequence ID" value="GAA3600999.1"/>
    <property type="molecule type" value="Genomic_DNA"/>
</dbReference>
<keyword evidence="2" id="KW-0812">Transmembrane</keyword>
<evidence type="ECO:0000313" key="4">
    <source>
        <dbReference type="Proteomes" id="UP001501074"/>
    </source>
</evidence>
<accession>A0ABP6ZA44</accession>
<evidence type="ECO:0000256" key="2">
    <source>
        <dbReference type="SAM" id="Phobius"/>
    </source>
</evidence>
<evidence type="ECO:0000256" key="1">
    <source>
        <dbReference type="SAM" id="MobiDB-lite"/>
    </source>
</evidence>
<comment type="caution">
    <text evidence="3">The sequence shown here is derived from an EMBL/GenBank/DDBJ whole genome shotgun (WGS) entry which is preliminary data.</text>
</comment>
<sequence length="358" mass="37563">MIVDEMDLVSRALEVEPLRPQAYEQARAKLRDEMARSVPEAGTVGRLRGPRRTQRTQRARQFVVTGLGALAASVAVVFAVVSTSSPATPGDPATGAPVSPVIESELVALASRITAATAPASGDASLVIRSQKIGDGAAEVSYNLYTDDGDYYAGGDETSLAQAISAGEEYSDGIYAREVEAALYAADGDLDTARTKMVNAAPNAFGLGLSEAERQKIWDRQMKADAEMYRFKGYEVPEHPPTGKELENLVGNRLWINGMDALSAGAGEPQVRAGVLRLLSSVPGVSVEESTTHGVPTLTLSAGPDLFSGGASEVLTIDAQTGTPITSSSQSLEKGADSSHSTYRVSRVTVADLTDGKS</sequence>
<organism evidence="3 4">
    <name type="scientific">Kineosporia mesophila</name>
    <dbReference type="NCBI Taxonomy" id="566012"/>
    <lineage>
        <taxon>Bacteria</taxon>
        <taxon>Bacillati</taxon>
        <taxon>Actinomycetota</taxon>
        <taxon>Actinomycetes</taxon>
        <taxon>Kineosporiales</taxon>
        <taxon>Kineosporiaceae</taxon>
        <taxon>Kineosporia</taxon>
    </lineage>
</organism>
<evidence type="ECO:0000313" key="3">
    <source>
        <dbReference type="EMBL" id="GAA3600999.1"/>
    </source>
</evidence>
<feature type="transmembrane region" description="Helical" evidence="2">
    <location>
        <begin position="62"/>
        <end position="81"/>
    </location>
</feature>
<feature type="region of interest" description="Disordered" evidence="1">
    <location>
        <begin position="322"/>
        <end position="343"/>
    </location>
</feature>
<gene>
    <name evidence="3" type="ORF">GCM10022223_15840</name>
</gene>
<keyword evidence="4" id="KW-1185">Reference proteome</keyword>